<feature type="region of interest" description="Disordered" evidence="1">
    <location>
        <begin position="288"/>
        <end position="389"/>
    </location>
</feature>
<dbReference type="OrthoDB" id="3262173at2759"/>
<evidence type="ECO:0000256" key="1">
    <source>
        <dbReference type="SAM" id="MobiDB-lite"/>
    </source>
</evidence>
<proteinExistence type="predicted"/>
<name>A0A0H2S8N1_9AGAM</name>
<evidence type="ECO:0000313" key="2">
    <source>
        <dbReference type="EMBL" id="KLO13236.1"/>
    </source>
</evidence>
<sequence length="424" mass="46030">MTASPKTPISARSPLELPLSVISSKVAMSQKMKMRMETPEVDAAAALPSPISPHTPDPGKQQKHTNEAERLAYLKNHPDVGEVEPHRVFCNICTKWLKLHPTQRYGLAAWKAHKMLCSPGKPVRKGRPKLGTDPDSPSRGANNAVDDDAASVAPSDVSLSIAASTATAKRSVEERKRILENDELTTEVREDEVFCGPCNKWIRLAPKIKYSLSNWQIHTKKKHGRVVEGPSLRVQEAERKLQLVNDAQAKEFTANSVVCGNCDASVRLSDKVPYDVMSWLAHKAVCSSRKPPMDEPMPDVTDSTVALPSSPKGDDASLIQSPVSRPPPSAASSDTTFVNPSAAASSPPKSVAGTKRPREEDPTDGTIEESPSVKPRTESYVPSDAQPPGPWGWFWLPWEAFKRGFVEGFVSSSSSSSSTTPTPS</sequence>
<protein>
    <submittedName>
        <fullName evidence="2">Uncharacterized protein</fullName>
    </submittedName>
</protein>
<organism evidence="2 3">
    <name type="scientific">Schizopora paradoxa</name>
    <dbReference type="NCBI Taxonomy" id="27342"/>
    <lineage>
        <taxon>Eukaryota</taxon>
        <taxon>Fungi</taxon>
        <taxon>Dikarya</taxon>
        <taxon>Basidiomycota</taxon>
        <taxon>Agaricomycotina</taxon>
        <taxon>Agaricomycetes</taxon>
        <taxon>Hymenochaetales</taxon>
        <taxon>Schizoporaceae</taxon>
        <taxon>Schizopora</taxon>
    </lineage>
</organism>
<dbReference type="InParanoid" id="A0A0H2S8N1"/>
<dbReference type="AlphaFoldDB" id="A0A0H2S8N1"/>
<accession>A0A0H2S8N1</accession>
<evidence type="ECO:0000313" key="3">
    <source>
        <dbReference type="Proteomes" id="UP000053477"/>
    </source>
</evidence>
<keyword evidence="3" id="KW-1185">Reference proteome</keyword>
<dbReference type="STRING" id="27342.A0A0H2S8N1"/>
<dbReference type="Proteomes" id="UP000053477">
    <property type="component" value="Unassembled WGS sequence"/>
</dbReference>
<reference evidence="2 3" key="1">
    <citation type="submission" date="2015-04" db="EMBL/GenBank/DDBJ databases">
        <title>Complete genome sequence of Schizopora paradoxa KUC8140, a cosmopolitan wood degrader in East Asia.</title>
        <authorList>
            <consortium name="DOE Joint Genome Institute"/>
            <person name="Min B."/>
            <person name="Park H."/>
            <person name="Jang Y."/>
            <person name="Kim J.-J."/>
            <person name="Kim K.H."/>
            <person name="Pangilinan J."/>
            <person name="Lipzen A."/>
            <person name="Riley R."/>
            <person name="Grigoriev I.V."/>
            <person name="Spatafora J.W."/>
            <person name="Choi I.-G."/>
        </authorList>
    </citation>
    <scope>NUCLEOTIDE SEQUENCE [LARGE SCALE GENOMIC DNA]</scope>
    <source>
        <strain evidence="2 3">KUC8140</strain>
    </source>
</reference>
<feature type="region of interest" description="Disordered" evidence="1">
    <location>
        <begin position="30"/>
        <end position="64"/>
    </location>
</feature>
<feature type="region of interest" description="Disordered" evidence="1">
    <location>
        <begin position="118"/>
        <end position="147"/>
    </location>
</feature>
<dbReference type="EMBL" id="KQ085963">
    <property type="protein sequence ID" value="KLO13236.1"/>
    <property type="molecule type" value="Genomic_DNA"/>
</dbReference>
<gene>
    <name evidence="2" type="ORF">SCHPADRAFT_377880</name>
</gene>